<evidence type="ECO:0000313" key="2">
    <source>
        <dbReference type="EMBL" id="KAK1335239.1"/>
    </source>
</evidence>
<reference evidence="2" key="1">
    <citation type="submission" date="2023-06" db="EMBL/GenBank/DDBJ databases">
        <title>Reference genome for the Northern bat (Eptesicus nilssonii), a most northern bat species.</title>
        <authorList>
            <person name="Laine V.N."/>
            <person name="Pulliainen A.T."/>
            <person name="Lilley T.M."/>
        </authorList>
    </citation>
    <scope>NUCLEOTIDE SEQUENCE</scope>
    <source>
        <strain evidence="2">BLF_Eptnil</strain>
        <tissue evidence="2">Kidney</tissue>
    </source>
</reference>
<dbReference type="PANTHER" id="PTHR10424:SF73">
    <property type="entry name" value="ENDOGENOUS RETROVIRUS GROUP FC1 ENV POLYPROTEIN-RELATED"/>
    <property type="match status" value="1"/>
</dbReference>
<comment type="caution">
    <text evidence="2">The sequence shown here is derived from an EMBL/GenBank/DDBJ whole genome shotgun (WGS) entry which is preliminary data.</text>
</comment>
<protein>
    <submittedName>
        <fullName evidence="2">Uncharacterized protein</fullName>
    </submittedName>
</protein>
<gene>
    <name evidence="2" type="ORF">QTO34_004823</name>
</gene>
<dbReference type="EMBL" id="JAULJE010000014">
    <property type="protein sequence ID" value="KAK1335239.1"/>
    <property type="molecule type" value="Genomic_DNA"/>
</dbReference>
<dbReference type="PANTHER" id="PTHR10424">
    <property type="entry name" value="VIRAL ENVELOPE PROTEIN"/>
    <property type="match status" value="1"/>
</dbReference>
<keyword evidence="3" id="KW-1185">Reference proteome</keyword>
<sequence>MMNSPEMTWGVKKKMVQKAEQICEETKTPRMTENVFLAMLVVTKAKLLEDPSWHHLSRLKRTLEQHNFYKCEVLGPTKAEILIAVDLWSVSNGGRPYAYSAYDQRNPDRCNRDVNTCGGCRWSGCVIHDAYNEDFNDRLQIALESTTASLASLQRQVTSVAQIALQNRKALDLLTAERGGTCMFLQEECCCYIRSGGTERVESGVVEQNV</sequence>
<organism evidence="2 3">
    <name type="scientific">Cnephaeus nilssonii</name>
    <name type="common">Northern bat</name>
    <name type="synonym">Eptesicus nilssonii</name>
    <dbReference type="NCBI Taxonomy" id="3371016"/>
    <lineage>
        <taxon>Eukaryota</taxon>
        <taxon>Metazoa</taxon>
        <taxon>Chordata</taxon>
        <taxon>Craniata</taxon>
        <taxon>Vertebrata</taxon>
        <taxon>Euteleostomi</taxon>
        <taxon>Mammalia</taxon>
        <taxon>Eutheria</taxon>
        <taxon>Laurasiatheria</taxon>
        <taxon>Chiroptera</taxon>
        <taxon>Yangochiroptera</taxon>
        <taxon>Vespertilionidae</taxon>
        <taxon>Cnephaeus</taxon>
    </lineage>
</organism>
<dbReference type="Gene3D" id="1.10.287.210">
    <property type="match status" value="1"/>
</dbReference>
<dbReference type="Proteomes" id="UP001177744">
    <property type="component" value="Unassembled WGS sequence"/>
</dbReference>
<name>A0AA40HQ03_CNENI</name>
<proteinExistence type="predicted"/>
<dbReference type="SUPFAM" id="SSF58069">
    <property type="entry name" value="Virus ectodomain"/>
    <property type="match status" value="1"/>
</dbReference>
<dbReference type="InterPro" id="IPR018154">
    <property type="entry name" value="TLV/ENV_coat_polyprotein"/>
</dbReference>
<keyword evidence="1" id="KW-1015">Disulfide bond</keyword>
<evidence type="ECO:0000256" key="1">
    <source>
        <dbReference type="ARBA" id="ARBA00023157"/>
    </source>
</evidence>
<accession>A0AA40HQ03</accession>
<dbReference type="Pfam" id="PF00429">
    <property type="entry name" value="TLV_coat"/>
    <property type="match status" value="1"/>
</dbReference>
<evidence type="ECO:0000313" key="3">
    <source>
        <dbReference type="Proteomes" id="UP001177744"/>
    </source>
</evidence>
<dbReference type="AlphaFoldDB" id="A0AA40HQ03"/>